<proteinExistence type="predicted"/>
<evidence type="ECO:0000259" key="3">
    <source>
        <dbReference type="Pfam" id="PF01551"/>
    </source>
</evidence>
<gene>
    <name evidence="4" type="ordered locus">Turpa_2743</name>
</gene>
<dbReference type="GO" id="GO:0004222">
    <property type="term" value="F:metalloendopeptidase activity"/>
    <property type="evidence" value="ECO:0007669"/>
    <property type="project" value="TreeGrafter"/>
</dbReference>
<accession>I4B7X5</accession>
<protein>
    <submittedName>
        <fullName evidence="4">Peptidase M23</fullName>
    </submittedName>
</protein>
<feature type="domain" description="M23ase beta-sheet core" evidence="3">
    <location>
        <begin position="158"/>
        <end position="247"/>
    </location>
</feature>
<sequence>MQVPKRSMLYRALQIAALLLPVAIHAGANPHSSWQIMAEKAQQLLEPTEVQIDNKLIQTYQGYAGVWITSGANVALKKVCRDGICDMGLFRSINELANDQKYLKRSGLYFLPYAAAQLAAFKESGVERLRLQLKKGQYLWPVMGLRITSRVGSRWGKLHGGIDVAAARGSIVVGATEGTVMIVGDQGAYGHCVFVENHDGTVAWYAHLTESYVKTGDKIARGQIVGISGNTGRSTGPHLHFEMRTQQGIILDPEHFFFLPYEEHLKQALEYENDLATRNKLAAKPGEKL</sequence>
<dbReference type="SUPFAM" id="SSF51261">
    <property type="entry name" value="Duplicated hybrid motif"/>
    <property type="match status" value="1"/>
</dbReference>
<dbReference type="CDD" id="cd12797">
    <property type="entry name" value="M23_peptidase"/>
    <property type="match status" value="1"/>
</dbReference>
<dbReference type="InterPro" id="IPR050570">
    <property type="entry name" value="Cell_wall_metabolism_enzyme"/>
</dbReference>
<dbReference type="Gene3D" id="2.70.70.10">
    <property type="entry name" value="Glucose Permease (Domain IIA)"/>
    <property type="match status" value="1"/>
</dbReference>
<keyword evidence="1 2" id="KW-0732">Signal</keyword>
<name>I4B7X5_TURPD</name>
<reference evidence="4 5" key="1">
    <citation type="submission" date="2012-06" db="EMBL/GenBank/DDBJ databases">
        <title>The complete chromosome of genome of Turneriella parva DSM 21527.</title>
        <authorList>
            <consortium name="US DOE Joint Genome Institute (JGI-PGF)"/>
            <person name="Lucas S."/>
            <person name="Han J."/>
            <person name="Lapidus A."/>
            <person name="Bruce D."/>
            <person name="Goodwin L."/>
            <person name="Pitluck S."/>
            <person name="Peters L."/>
            <person name="Kyrpides N."/>
            <person name="Mavromatis K."/>
            <person name="Ivanova N."/>
            <person name="Mikhailova N."/>
            <person name="Chertkov O."/>
            <person name="Detter J.C."/>
            <person name="Tapia R."/>
            <person name="Han C."/>
            <person name="Land M."/>
            <person name="Hauser L."/>
            <person name="Markowitz V."/>
            <person name="Cheng J.-F."/>
            <person name="Hugenholtz P."/>
            <person name="Woyke T."/>
            <person name="Wu D."/>
            <person name="Gronow S."/>
            <person name="Wellnitz S."/>
            <person name="Brambilla E."/>
            <person name="Klenk H.-P."/>
            <person name="Eisen J.A."/>
        </authorList>
    </citation>
    <scope>NUCLEOTIDE SEQUENCE [LARGE SCALE GENOMIC DNA]</scope>
    <source>
        <strain evidence="5">ATCC BAA-1111 / DSM 21527 / NCTC 11395 / H</strain>
    </source>
</reference>
<organism evidence="4 5">
    <name type="scientific">Turneriella parva (strain ATCC BAA-1111 / DSM 21527 / NCTC 11395 / H)</name>
    <name type="common">Leptospira parva</name>
    <dbReference type="NCBI Taxonomy" id="869212"/>
    <lineage>
        <taxon>Bacteria</taxon>
        <taxon>Pseudomonadati</taxon>
        <taxon>Spirochaetota</taxon>
        <taxon>Spirochaetia</taxon>
        <taxon>Leptospirales</taxon>
        <taxon>Leptospiraceae</taxon>
        <taxon>Turneriella</taxon>
    </lineage>
</organism>
<dbReference type="OrthoDB" id="9814460at2"/>
<dbReference type="InterPro" id="IPR016047">
    <property type="entry name" value="M23ase_b-sheet_dom"/>
</dbReference>
<dbReference type="HOGENOM" id="CLU_962921_0_0_12"/>
<dbReference type="PANTHER" id="PTHR21666">
    <property type="entry name" value="PEPTIDASE-RELATED"/>
    <property type="match status" value="1"/>
</dbReference>
<dbReference type="PANTHER" id="PTHR21666:SF289">
    <property type="entry name" value="L-ALA--D-GLU ENDOPEPTIDASE"/>
    <property type="match status" value="1"/>
</dbReference>
<feature type="chain" id="PRO_5003686594" evidence="2">
    <location>
        <begin position="29"/>
        <end position="289"/>
    </location>
</feature>
<dbReference type="AlphaFoldDB" id="I4B7X5"/>
<dbReference type="KEGG" id="tpx:Turpa_2743"/>
<evidence type="ECO:0000256" key="1">
    <source>
        <dbReference type="ARBA" id="ARBA00022729"/>
    </source>
</evidence>
<dbReference type="Pfam" id="PF01551">
    <property type="entry name" value="Peptidase_M23"/>
    <property type="match status" value="1"/>
</dbReference>
<feature type="signal peptide" evidence="2">
    <location>
        <begin position="1"/>
        <end position="28"/>
    </location>
</feature>
<evidence type="ECO:0000313" key="5">
    <source>
        <dbReference type="Proteomes" id="UP000006048"/>
    </source>
</evidence>
<evidence type="ECO:0000256" key="2">
    <source>
        <dbReference type="SAM" id="SignalP"/>
    </source>
</evidence>
<keyword evidence="5" id="KW-1185">Reference proteome</keyword>
<dbReference type="EMBL" id="CP002959">
    <property type="protein sequence ID" value="AFM13382.1"/>
    <property type="molecule type" value="Genomic_DNA"/>
</dbReference>
<dbReference type="Proteomes" id="UP000006048">
    <property type="component" value="Chromosome"/>
</dbReference>
<evidence type="ECO:0000313" key="4">
    <source>
        <dbReference type="EMBL" id="AFM13382.1"/>
    </source>
</evidence>
<dbReference type="InterPro" id="IPR011055">
    <property type="entry name" value="Dup_hybrid_motif"/>
</dbReference>
<dbReference type="STRING" id="869212.Turpa_2743"/>